<evidence type="ECO:0000313" key="1">
    <source>
        <dbReference type="EMBL" id="GAA3040155.1"/>
    </source>
</evidence>
<dbReference type="Proteomes" id="UP001501035">
    <property type="component" value="Unassembled WGS sequence"/>
</dbReference>
<dbReference type="EMBL" id="BAAAVS010000025">
    <property type="protein sequence ID" value="GAA3040155.1"/>
    <property type="molecule type" value="Genomic_DNA"/>
</dbReference>
<gene>
    <name evidence="1" type="ORF">GCM10010528_20740</name>
</gene>
<organism evidence="1 2">
    <name type="scientific">Gordonia defluvii</name>
    <dbReference type="NCBI Taxonomy" id="283718"/>
    <lineage>
        <taxon>Bacteria</taxon>
        <taxon>Bacillati</taxon>
        <taxon>Actinomycetota</taxon>
        <taxon>Actinomycetes</taxon>
        <taxon>Mycobacteriales</taxon>
        <taxon>Gordoniaceae</taxon>
        <taxon>Gordonia</taxon>
    </lineage>
</organism>
<sequence length="75" mass="8439">MKVEERVDLRIDDEAHIAAASTVTAVGPPEWLELLPVHRRAPVATVTGGHVNRHLVNKPRHRRLLPGRWIQNRAG</sequence>
<reference evidence="2" key="1">
    <citation type="journal article" date="2019" name="Int. J. Syst. Evol. Microbiol.">
        <title>The Global Catalogue of Microorganisms (GCM) 10K type strain sequencing project: providing services to taxonomists for standard genome sequencing and annotation.</title>
        <authorList>
            <consortium name="The Broad Institute Genomics Platform"/>
            <consortium name="The Broad Institute Genome Sequencing Center for Infectious Disease"/>
            <person name="Wu L."/>
            <person name="Ma J."/>
        </authorList>
    </citation>
    <scope>NUCLEOTIDE SEQUENCE [LARGE SCALE GENOMIC DNA]</scope>
    <source>
        <strain evidence="2">JCM 14234</strain>
    </source>
</reference>
<accession>A0ABP6LH20</accession>
<keyword evidence="2" id="KW-1185">Reference proteome</keyword>
<comment type="caution">
    <text evidence="1">The sequence shown here is derived from an EMBL/GenBank/DDBJ whole genome shotgun (WGS) entry which is preliminary data.</text>
</comment>
<protein>
    <submittedName>
        <fullName evidence="1">Uncharacterized protein</fullName>
    </submittedName>
</protein>
<proteinExistence type="predicted"/>
<name>A0ABP6LH20_9ACTN</name>
<evidence type="ECO:0000313" key="2">
    <source>
        <dbReference type="Proteomes" id="UP001501035"/>
    </source>
</evidence>